<feature type="transmembrane region" description="Helical" evidence="1">
    <location>
        <begin position="45"/>
        <end position="63"/>
    </location>
</feature>
<evidence type="ECO:0000256" key="1">
    <source>
        <dbReference type="SAM" id="Phobius"/>
    </source>
</evidence>
<keyword evidence="1" id="KW-1133">Transmembrane helix</keyword>
<feature type="transmembrane region" description="Helical" evidence="1">
    <location>
        <begin position="70"/>
        <end position="89"/>
    </location>
</feature>
<keyword evidence="1" id="KW-0812">Transmembrane</keyword>
<proteinExistence type="predicted"/>
<feature type="transmembrane region" description="Helical" evidence="1">
    <location>
        <begin position="203"/>
        <end position="232"/>
    </location>
</feature>
<dbReference type="AlphaFoldDB" id="A0A348WA11"/>
<feature type="transmembrane region" description="Helical" evidence="1">
    <location>
        <begin position="132"/>
        <end position="153"/>
    </location>
</feature>
<accession>A0A348WA11</accession>
<dbReference type="Proteomes" id="UP000264719">
    <property type="component" value="Unassembled WGS sequence"/>
</dbReference>
<feature type="transmembrane region" description="Helical" evidence="1">
    <location>
        <begin position="401"/>
        <end position="419"/>
    </location>
</feature>
<feature type="transmembrane region" description="Helical" evidence="1">
    <location>
        <begin position="95"/>
        <end position="112"/>
    </location>
</feature>
<keyword evidence="1" id="KW-0472">Membrane</keyword>
<feature type="transmembrane region" description="Helical" evidence="1">
    <location>
        <begin position="7"/>
        <end position="25"/>
    </location>
</feature>
<feature type="transmembrane region" description="Helical" evidence="1">
    <location>
        <begin position="272"/>
        <end position="290"/>
    </location>
</feature>
<feature type="transmembrane region" description="Helical" evidence="1">
    <location>
        <begin position="377"/>
        <end position="395"/>
    </location>
</feature>
<feature type="transmembrane region" description="Helical" evidence="1">
    <location>
        <begin position="173"/>
        <end position="196"/>
    </location>
</feature>
<reference evidence="2 3" key="1">
    <citation type="journal article" date="2018" name="Nat. Biotechnol.">
        <title>A standardized bacterial taxonomy based on genome phylogeny substantially revises the tree of life.</title>
        <authorList>
            <person name="Parks D.H."/>
            <person name="Chuvochina M."/>
            <person name="Waite D.W."/>
            <person name="Rinke C."/>
            <person name="Skarshewski A."/>
            <person name="Chaumeil P.A."/>
            <person name="Hugenholtz P."/>
        </authorList>
    </citation>
    <scope>NUCLEOTIDE SEQUENCE [LARGE SCALE GENOMIC DNA]</scope>
    <source>
        <strain evidence="2">UBA9169</strain>
    </source>
</reference>
<evidence type="ECO:0008006" key="4">
    <source>
        <dbReference type="Google" id="ProtNLM"/>
    </source>
</evidence>
<name>A0A348WA11_9RHOB</name>
<dbReference type="RefSeq" id="WP_339851975.1">
    <property type="nucleotide sequence ID" value="NZ_CAXAXR010000002.1"/>
</dbReference>
<organism evidence="2 3">
    <name type="scientific">Roseovarius nubinhibens</name>
    <dbReference type="NCBI Taxonomy" id="314263"/>
    <lineage>
        <taxon>Bacteria</taxon>
        <taxon>Pseudomonadati</taxon>
        <taxon>Pseudomonadota</taxon>
        <taxon>Alphaproteobacteria</taxon>
        <taxon>Rhodobacterales</taxon>
        <taxon>Roseobacteraceae</taxon>
        <taxon>Roseovarius</taxon>
    </lineage>
</organism>
<evidence type="ECO:0000313" key="3">
    <source>
        <dbReference type="Proteomes" id="UP000264719"/>
    </source>
</evidence>
<feature type="transmembrane region" description="Helical" evidence="1">
    <location>
        <begin position="244"/>
        <end position="265"/>
    </location>
</feature>
<sequence>MISFSQVAKAFLFLIVYFSALLFVYVQEVVVHYQYMGFPSDFGAVQLVVSVFTLFSAAILLSFRVSVQNFLFYFAVYLHFVPFLVLFTMGSLGGWTHYIVIVAGYFILWVTMRMEVPRIVLGPLAAKSILQICLGLVIFAILSIVAFGGWRLFNLNLFDVYEFRREASAQLPSVFGYIISPVAKIVIPLGLVLGSYFQSKPAIVIFVVLTVFYFGLTHHKSVLFAPIAVWLIYSMLKRSKDLRFVPYLFFSIIALSVIEIFLGWIMHGGTEAGLFTSVVVRRVILIPSLLDGLYVDFFSGNELIYWAQSKISFGLVESGYDLNAPFLIGDLFFNNSEMSANTGVVGSGFANAGVIGTLLYFGFLGVIIAILASHGRALGEALVAAAALNSFVAAITSTDIITLMLTHGLLFLIFLLALMPNSAKNSG</sequence>
<gene>
    <name evidence="2" type="ORF">DCS45_05775</name>
</gene>
<feature type="transmembrane region" description="Helical" evidence="1">
    <location>
        <begin position="348"/>
        <end position="370"/>
    </location>
</feature>
<comment type="caution">
    <text evidence="2">The sequence shown here is derived from an EMBL/GenBank/DDBJ whole genome shotgun (WGS) entry which is preliminary data.</text>
</comment>
<protein>
    <recommendedName>
        <fullName evidence="4">Oligosaccharide repeat unit polymerase</fullName>
    </recommendedName>
</protein>
<dbReference type="EMBL" id="DMVW01000055">
    <property type="protein sequence ID" value="HAR51373.1"/>
    <property type="molecule type" value="Genomic_DNA"/>
</dbReference>
<evidence type="ECO:0000313" key="2">
    <source>
        <dbReference type="EMBL" id="HAR51373.1"/>
    </source>
</evidence>